<sequence length="155" mass="17330">MINNMILLTILINMFVNIPSAAQDFSLQEAAIAALSGMDAQSQRLKVIAQNIANADNVARTPDADPYRRKVIFFKKSNAFEVAVYDIKDDLLTPFNFKFDPNHIAANKYGEVTISNVNIVLENIDMAEAKRIFQANATSYGVTKQLKEKLLESMK</sequence>
<evidence type="ECO:0000259" key="4">
    <source>
        <dbReference type="Pfam" id="PF00460"/>
    </source>
</evidence>
<feature type="domain" description="Flagellar basal body rod protein N-terminal" evidence="4">
    <location>
        <begin position="34"/>
        <end position="56"/>
    </location>
</feature>
<dbReference type="Pfam" id="PF00460">
    <property type="entry name" value="Flg_bb_rod"/>
    <property type="match status" value="1"/>
</dbReference>
<accession>A0ABU5LA85</accession>
<dbReference type="Pfam" id="PF06429">
    <property type="entry name" value="Flg_bbr_C"/>
    <property type="match status" value="1"/>
</dbReference>
<dbReference type="InterPro" id="IPR001444">
    <property type="entry name" value="Flag_bb_rod_N"/>
</dbReference>
<protein>
    <submittedName>
        <fullName evidence="6">Flagellar basal-body rod protein FlgC</fullName>
    </submittedName>
</protein>
<name>A0ABU5LA85_9RICK</name>
<organism evidence="6 7">
    <name type="scientific">Candidatus Cyrtobacter comes</name>
    <dbReference type="NCBI Taxonomy" id="675776"/>
    <lineage>
        <taxon>Bacteria</taxon>
        <taxon>Pseudomonadati</taxon>
        <taxon>Pseudomonadota</taxon>
        <taxon>Alphaproteobacteria</taxon>
        <taxon>Rickettsiales</taxon>
        <taxon>Candidatus Midichloriaceae</taxon>
        <taxon>Candidatus Cyrtobacter</taxon>
    </lineage>
</organism>
<comment type="caution">
    <text evidence="6">The sequence shown here is derived from an EMBL/GenBank/DDBJ whole genome shotgun (WGS) entry which is preliminary data.</text>
</comment>
<evidence type="ECO:0000313" key="6">
    <source>
        <dbReference type="EMBL" id="MDZ5762820.1"/>
    </source>
</evidence>
<evidence type="ECO:0000313" key="7">
    <source>
        <dbReference type="Proteomes" id="UP001293791"/>
    </source>
</evidence>
<evidence type="ECO:0000256" key="2">
    <source>
        <dbReference type="ARBA" id="ARBA00009677"/>
    </source>
</evidence>
<keyword evidence="7" id="KW-1185">Reference proteome</keyword>
<evidence type="ECO:0000256" key="1">
    <source>
        <dbReference type="ARBA" id="ARBA00004117"/>
    </source>
</evidence>
<reference evidence="6 7" key="1">
    <citation type="submission" date="2023-02" db="EMBL/GenBank/DDBJ databases">
        <title>Host association and intracellularity evolved multiple times independently in the Rickettsiales.</title>
        <authorList>
            <person name="Castelli M."/>
            <person name="Nardi T."/>
            <person name="Gammuto L."/>
            <person name="Bellinzona G."/>
            <person name="Sabaneyeva E."/>
            <person name="Potekhin A."/>
            <person name="Serra V."/>
            <person name="Petroni G."/>
            <person name="Sassera D."/>
        </authorList>
    </citation>
    <scope>NUCLEOTIDE SEQUENCE [LARGE SCALE GENOMIC DNA]</scope>
    <source>
        <strain evidence="6 7">BOD18</strain>
    </source>
</reference>
<dbReference type="Proteomes" id="UP001293791">
    <property type="component" value="Unassembled WGS sequence"/>
</dbReference>
<gene>
    <name evidence="6" type="ORF">Cyrtocomes_01215</name>
</gene>
<dbReference type="EMBL" id="JARGYT010000125">
    <property type="protein sequence ID" value="MDZ5762820.1"/>
    <property type="molecule type" value="Genomic_DNA"/>
</dbReference>
<feature type="signal peptide" evidence="3">
    <location>
        <begin position="1"/>
        <end position="22"/>
    </location>
</feature>
<comment type="subcellular location">
    <subcellularLocation>
        <location evidence="1">Bacterial flagellum basal body</location>
    </subcellularLocation>
</comment>
<proteinExistence type="inferred from homology"/>
<keyword evidence="3" id="KW-0732">Signal</keyword>
<comment type="similarity">
    <text evidence="2">Belongs to the flagella basal body rod proteins family.</text>
</comment>
<dbReference type="InterPro" id="IPR010930">
    <property type="entry name" value="Flg_bb/hook_C_dom"/>
</dbReference>
<keyword evidence="6" id="KW-0966">Cell projection</keyword>
<keyword evidence="6" id="KW-0282">Flagellum</keyword>
<evidence type="ECO:0000256" key="3">
    <source>
        <dbReference type="SAM" id="SignalP"/>
    </source>
</evidence>
<evidence type="ECO:0000259" key="5">
    <source>
        <dbReference type="Pfam" id="PF06429"/>
    </source>
</evidence>
<feature type="domain" description="Flagellar basal-body/hook protein C-terminal" evidence="5">
    <location>
        <begin position="112"/>
        <end position="150"/>
    </location>
</feature>
<keyword evidence="6" id="KW-0969">Cilium</keyword>
<feature type="chain" id="PRO_5046079892" evidence="3">
    <location>
        <begin position="23"/>
        <end position="155"/>
    </location>
</feature>